<comment type="caution">
    <text evidence="1">The sequence shown here is derived from an EMBL/GenBank/DDBJ whole genome shotgun (WGS) entry which is preliminary data.</text>
</comment>
<sequence>MSSDESVFKYIYNSDDEEDLDLMKEINDELITSTDVEEACIHINRMKLNLLNVCYMLRAFYNLLSFS</sequence>
<name>A0A0H1BXD5_9EURO</name>
<protein>
    <submittedName>
        <fullName evidence="1">Uncharacterized protein</fullName>
    </submittedName>
</protein>
<proteinExistence type="predicted"/>
<accession>A0A0H1BXD5</accession>
<dbReference type="AlphaFoldDB" id="A0A0H1BXD5"/>
<dbReference type="Proteomes" id="UP000053573">
    <property type="component" value="Unassembled WGS sequence"/>
</dbReference>
<organism evidence="1 2">
    <name type="scientific">Blastomyces silverae</name>
    <dbReference type="NCBI Taxonomy" id="2060906"/>
    <lineage>
        <taxon>Eukaryota</taxon>
        <taxon>Fungi</taxon>
        <taxon>Dikarya</taxon>
        <taxon>Ascomycota</taxon>
        <taxon>Pezizomycotina</taxon>
        <taxon>Eurotiomycetes</taxon>
        <taxon>Eurotiomycetidae</taxon>
        <taxon>Onygenales</taxon>
        <taxon>Ajellomycetaceae</taxon>
        <taxon>Blastomyces</taxon>
    </lineage>
</organism>
<keyword evidence="2" id="KW-1185">Reference proteome</keyword>
<dbReference type="EMBL" id="LDEV01000067">
    <property type="protein sequence ID" value="KLJ13726.1"/>
    <property type="molecule type" value="Genomic_DNA"/>
</dbReference>
<gene>
    <name evidence="1" type="ORF">EMPG_11355</name>
</gene>
<evidence type="ECO:0000313" key="1">
    <source>
        <dbReference type="EMBL" id="KLJ13726.1"/>
    </source>
</evidence>
<evidence type="ECO:0000313" key="2">
    <source>
        <dbReference type="Proteomes" id="UP000053573"/>
    </source>
</evidence>
<reference evidence="2" key="1">
    <citation type="journal article" date="2015" name="PLoS Genet.">
        <title>The dynamic genome and transcriptome of the human fungal pathogen Blastomyces and close relative Emmonsia.</title>
        <authorList>
            <person name="Munoz J.F."/>
            <person name="Gauthier G.M."/>
            <person name="Desjardins C.A."/>
            <person name="Gallo J.E."/>
            <person name="Holder J."/>
            <person name="Sullivan T.D."/>
            <person name="Marty A.J."/>
            <person name="Carmen J.C."/>
            <person name="Chen Z."/>
            <person name="Ding L."/>
            <person name="Gujja S."/>
            <person name="Magrini V."/>
            <person name="Misas E."/>
            <person name="Mitreva M."/>
            <person name="Priest M."/>
            <person name="Saif S."/>
            <person name="Whiston E.A."/>
            <person name="Young S."/>
            <person name="Zeng Q."/>
            <person name="Goldman W.E."/>
            <person name="Mardis E.R."/>
            <person name="Taylor J.W."/>
            <person name="McEwen J.G."/>
            <person name="Clay O.K."/>
            <person name="Klein B.S."/>
            <person name="Cuomo C.A."/>
        </authorList>
    </citation>
    <scope>NUCLEOTIDE SEQUENCE [LARGE SCALE GENOMIC DNA]</scope>
    <source>
        <strain evidence="2">UAMH 139</strain>
    </source>
</reference>